<dbReference type="SUPFAM" id="SSF57667">
    <property type="entry name" value="beta-beta-alpha zinc fingers"/>
    <property type="match status" value="4"/>
</dbReference>
<evidence type="ECO:0000256" key="5">
    <source>
        <dbReference type="ARBA" id="ARBA00023015"/>
    </source>
</evidence>
<sequence length="657" mass="73781">MTDNFDSESIADVMEVKVKLYSCRKCGIRYDSMENMEQHHRDAHIESDSSIKVEMDEDATELYIVGREGLEEMGLSDNHQLVQLAQEGENGQLVFQVIEQGDQSTIEVVNPSASTIVDQSEEGDNAKPNQTPTKRGRKRKNTTSEITVPIPSSRPKRVVVPNIKSEFYYESIPANTSNATASTSSVVESSNNEADLGEEEHQEIVNDAETTYHLVQEGDVITAWQTLPDSVTEGGEEASSEKVSVSIGTSNNDENNDQNNNQDEGEVEGVVGYPEEYTPTSKLAKGRINPPKDDDSALRRFPCPFQGCNYVAKYRSNLWDHKKTHTGEKPYICSWPSCTMRFSQTHQLKLHLRSHTGERPYICTWPGCNSAFSQKPGLKSHMLTHTGEKPFTCDFPGCGWSFRLKGALTDHKRAIHENAKKHVCEWPGCNKRFLQHCHLKKHIMGHADIKPFSCDWPNCNYKAVTMAYVTNHRKTHTGEKNYECTYPNCNKRFVKSSHVNRHRQRCHPDLFTDFNEDGTELEMEHSGEEDEENIEEQQDQEQTFTIQEVVQTTGLRRSRRGKQVATTTSSTTTTTPVTTNTNQQFMYIKTNNQNGDEEDEEGGTTVYIQSDEVEDGMVGVGDGVAQLLNGSVVTSETGETFILSTNAESGEMQATPI</sequence>
<proteinExistence type="predicted"/>
<keyword evidence="4" id="KW-0862">Zinc</keyword>
<feature type="domain" description="C2H2-type" evidence="9">
    <location>
        <begin position="361"/>
        <end position="390"/>
    </location>
</feature>
<dbReference type="Gene3D" id="3.30.160.60">
    <property type="entry name" value="Classic Zinc Finger"/>
    <property type="match status" value="7"/>
</dbReference>
<feature type="domain" description="C2H2-type" evidence="9">
    <location>
        <begin position="391"/>
        <end position="421"/>
    </location>
</feature>
<feature type="domain" description="C2H2-type" evidence="9">
    <location>
        <begin position="301"/>
        <end position="330"/>
    </location>
</feature>
<organism evidence="10 11">
    <name type="scientific">Blomia tropicalis</name>
    <name type="common">Mite</name>
    <dbReference type="NCBI Taxonomy" id="40697"/>
    <lineage>
        <taxon>Eukaryota</taxon>
        <taxon>Metazoa</taxon>
        <taxon>Ecdysozoa</taxon>
        <taxon>Arthropoda</taxon>
        <taxon>Chelicerata</taxon>
        <taxon>Arachnida</taxon>
        <taxon>Acari</taxon>
        <taxon>Acariformes</taxon>
        <taxon>Sarcoptiformes</taxon>
        <taxon>Astigmata</taxon>
        <taxon>Glycyphagoidea</taxon>
        <taxon>Echimyopodidae</taxon>
        <taxon>Blomia</taxon>
    </lineage>
</organism>
<dbReference type="InterPro" id="IPR013087">
    <property type="entry name" value="Znf_C2H2_type"/>
</dbReference>
<keyword evidence="6" id="KW-0804">Transcription</keyword>
<feature type="domain" description="C2H2-type" evidence="9">
    <location>
        <begin position="482"/>
        <end position="507"/>
    </location>
</feature>
<dbReference type="AlphaFoldDB" id="A0A9Q0ME20"/>
<evidence type="ECO:0000256" key="8">
    <source>
        <dbReference type="SAM" id="MobiDB-lite"/>
    </source>
</evidence>
<dbReference type="SMART" id="SM00355">
    <property type="entry name" value="ZnF_C2H2"/>
    <property type="match status" value="8"/>
</dbReference>
<keyword evidence="1" id="KW-0479">Metal-binding</keyword>
<dbReference type="PANTHER" id="PTHR14003:SF19">
    <property type="entry name" value="YY2 TRANSCRIPTION FACTOR"/>
    <property type="match status" value="1"/>
</dbReference>
<comment type="caution">
    <text evidence="10">The sequence shown here is derived from an EMBL/GenBank/DDBJ whole genome shotgun (WGS) entry which is preliminary data.</text>
</comment>
<dbReference type="EMBL" id="JAPWDV010000001">
    <property type="protein sequence ID" value="KAJ6224553.1"/>
    <property type="molecule type" value="Genomic_DNA"/>
</dbReference>
<feature type="domain" description="C2H2-type" evidence="9">
    <location>
        <begin position="21"/>
        <end position="49"/>
    </location>
</feature>
<dbReference type="GO" id="GO:0000981">
    <property type="term" value="F:DNA-binding transcription factor activity, RNA polymerase II-specific"/>
    <property type="evidence" value="ECO:0007669"/>
    <property type="project" value="TreeGrafter"/>
</dbReference>
<evidence type="ECO:0000313" key="10">
    <source>
        <dbReference type="EMBL" id="KAJ6224553.1"/>
    </source>
</evidence>
<dbReference type="FunFam" id="3.30.160.60:FF:000032">
    <property type="entry name" value="Krueppel-like factor 4"/>
    <property type="match status" value="1"/>
</dbReference>
<feature type="region of interest" description="Disordered" evidence="8">
    <location>
        <begin position="114"/>
        <end position="153"/>
    </location>
</feature>
<feature type="compositionally biased region" description="Low complexity" evidence="8">
    <location>
        <begin position="251"/>
        <end position="265"/>
    </location>
</feature>
<evidence type="ECO:0000256" key="4">
    <source>
        <dbReference type="ARBA" id="ARBA00022833"/>
    </source>
</evidence>
<feature type="domain" description="C2H2-type" evidence="9">
    <location>
        <begin position="452"/>
        <end position="481"/>
    </location>
</feature>
<dbReference type="FunFam" id="3.30.160.60:FF:000125">
    <property type="entry name" value="Putative zinc finger protein 143"/>
    <property type="match status" value="1"/>
</dbReference>
<keyword evidence="3 7" id="KW-0863">Zinc-finger</keyword>
<feature type="compositionally biased region" description="Acidic residues" evidence="8">
    <location>
        <begin position="521"/>
        <end position="539"/>
    </location>
</feature>
<keyword evidence="5" id="KW-0805">Transcription regulation</keyword>
<feature type="compositionally biased region" description="Low complexity" evidence="8">
    <location>
        <begin position="566"/>
        <end position="580"/>
    </location>
</feature>
<dbReference type="GO" id="GO:0000978">
    <property type="term" value="F:RNA polymerase II cis-regulatory region sequence-specific DNA binding"/>
    <property type="evidence" value="ECO:0007669"/>
    <property type="project" value="TreeGrafter"/>
</dbReference>
<dbReference type="PANTHER" id="PTHR14003">
    <property type="entry name" value="TRANSCRIPTIONAL REPRESSOR PROTEIN YY"/>
    <property type="match status" value="1"/>
</dbReference>
<feature type="region of interest" description="Disordered" evidence="8">
    <location>
        <begin position="521"/>
        <end position="541"/>
    </location>
</feature>
<dbReference type="Pfam" id="PF00096">
    <property type="entry name" value="zf-C2H2"/>
    <property type="match status" value="2"/>
</dbReference>
<accession>A0A9Q0ME20</accession>
<evidence type="ECO:0000256" key="7">
    <source>
        <dbReference type="PROSITE-ProRule" id="PRU00042"/>
    </source>
</evidence>
<name>A0A9Q0ME20_BLOTA</name>
<evidence type="ECO:0000313" key="11">
    <source>
        <dbReference type="Proteomes" id="UP001142055"/>
    </source>
</evidence>
<feature type="region of interest" description="Disordered" evidence="8">
    <location>
        <begin position="230"/>
        <end position="265"/>
    </location>
</feature>
<evidence type="ECO:0000256" key="3">
    <source>
        <dbReference type="ARBA" id="ARBA00022771"/>
    </source>
</evidence>
<evidence type="ECO:0000256" key="2">
    <source>
        <dbReference type="ARBA" id="ARBA00022737"/>
    </source>
</evidence>
<feature type="domain" description="C2H2-type" evidence="9">
    <location>
        <begin position="331"/>
        <end position="360"/>
    </location>
</feature>
<keyword evidence="2" id="KW-0677">Repeat</keyword>
<reference evidence="10" key="1">
    <citation type="submission" date="2022-12" db="EMBL/GenBank/DDBJ databases">
        <title>Genome assemblies of Blomia tropicalis.</title>
        <authorList>
            <person name="Cui Y."/>
        </authorList>
    </citation>
    <scope>NUCLEOTIDE SEQUENCE</scope>
    <source>
        <tissue evidence="10">Adult mites</tissue>
    </source>
</reference>
<dbReference type="GO" id="GO:0000785">
    <property type="term" value="C:chromatin"/>
    <property type="evidence" value="ECO:0007669"/>
    <property type="project" value="TreeGrafter"/>
</dbReference>
<feature type="compositionally biased region" description="Polar residues" evidence="8">
    <location>
        <begin position="241"/>
        <end position="250"/>
    </location>
</feature>
<dbReference type="OMA" id="WPSCTMR"/>
<dbReference type="InterPro" id="IPR036236">
    <property type="entry name" value="Znf_C2H2_sf"/>
</dbReference>
<feature type="region of interest" description="Disordered" evidence="8">
    <location>
        <begin position="553"/>
        <end position="580"/>
    </location>
</feature>
<dbReference type="Proteomes" id="UP001142055">
    <property type="component" value="Chromosome 1"/>
</dbReference>
<dbReference type="OrthoDB" id="6504503at2759"/>
<evidence type="ECO:0000256" key="6">
    <source>
        <dbReference type="ARBA" id="ARBA00023163"/>
    </source>
</evidence>
<dbReference type="PROSITE" id="PS50157">
    <property type="entry name" value="ZINC_FINGER_C2H2_2"/>
    <property type="match status" value="8"/>
</dbReference>
<evidence type="ECO:0000256" key="1">
    <source>
        <dbReference type="ARBA" id="ARBA00022723"/>
    </source>
</evidence>
<dbReference type="GO" id="GO:0008270">
    <property type="term" value="F:zinc ion binding"/>
    <property type="evidence" value="ECO:0007669"/>
    <property type="project" value="UniProtKB-KW"/>
</dbReference>
<dbReference type="PROSITE" id="PS00028">
    <property type="entry name" value="ZINC_FINGER_C2H2_1"/>
    <property type="match status" value="6"/>
</dbReference>
<keyword evidence="11" id="KW-1185">Reference proteome</keyword>
<feature type="domain" description="C2H2-type" evidence="9">
    <location>
        <begin position="422"/>
        <end position="451"/>
    </location>
</feature>
<dbReference type="GO" id="GO:0031519">
    <property type="term" value="C:PcG protein complex"/>
    <property type="evidence" value="ECO:0007669"/>
    <property type="project" value="TreeGrafter"/>
</dbReference>
<dbReference type="FunFam" id="3.30.160.60:FF:002343">
    <property type="entry name" value="Zinc finger protein 33A"/>
    <property type="match status" value="1"/>
</dbReference>
<protein>
    <recommendedName>
        <fullName evidence="9">C2H2-type domain-containing protein</fullName>
    </recommendedName>
</protein>
<gene>
    <name evidence="10" type="ORF">RDWZM_003098</name>
</gene>
<feature type="region of interest" description="Disordered" evidence="8">
    <location>
        <begin position="277"/>
        <end position="296"/>
    </location>
</feature>
<dbReference type="GO" id="GO:0005667">
    <property type="term" value="C:transcription regulator complex"/>
    <property type="evidence" value="ECO:0007669"/>
    <property type="project" value="TreeGrafter"/>
</dbReference>
<evidence type="ECO:0000259" key="9">
    <source>
        <dbReference type="PROSITE" id="PS50157"/>
    </source>
</evidence>